<evidence type="ECO:0000259" key="1">
    <source>
        <dbReference type="Pfam" id="PF13358"/>
    </source>
</evidence>
<protein>
    <recommendedName>
        <fullName evidence="1">Tc1-like transposase DDE domain-containing protein</fullName>
    </recommendedName>
</protein>
<reference evidence="3" key="1">
    <citation type="journal article" date="2015" name="Genome Announc.">
        <title>Genome sequence of the AIDS-associated pathogen Penicillium marneffei (ATCC18224) and its near taxonomic relative Talaromyces stipitatus (ATCC10500).</title>
        <authorList>
            <person name="Nierman W.C."/>
            <person name="Fedorova-Abrams N.D."/>
            <person name="Andrianopoulos A."/>
        </authorList>
    </citation>
    <scope>NUCLEOTIDE SEQUENCE [LARGE SCALE GENOMIC DNA]</scope>
    <source>
        <strain evidence="3">ATCC 10500 / CBS 375.48 / QM 6759 / NRRL 1006</strain>
    </source>
</reference>
<proteinExistence type="predicted"/>
<dbReference type="HOGENOM" id="CLU_038496_1_0_1"/>
<name>B8MSX0_TALSN</name>
<dbReference type="OMA" id="MERPNTI"/>
<dbReference type="EMBL" id="EQ962660">
    <property type="protein sequence ID" value="EED12085.1"/>
    <property type="molecule type" value="Genomic_DNA"/>
</dbReference>
<dbReference type="eggNOG" id="ENOG502SJME">
    <property type="taxonomic scope" value="Eukaryota"/>
</dbReference>
<dbReference type="InterPro" id="IPR038717">
    <property type="entry name" value="Tc1-like_DDE_dom"/>
</dbReference>
<keyword evidence="3" id="KW-1185">Reference proteome</keyword>
<organism evidence="2 3">
    <name type="scientific">Talaromyces stipitatus (strain ATCC 10500 / CBS 375.48 / QM 6759 / NRRL 1006)</name>
    <name type="common">Penicillium stipitatum</name>
    <dbReference type="NCBI Taxonomy" id="441959"/>
    <lineage>
        <taxon>Eukaryota</taxon>
        <taxon>Fungi</taxon>
        <taxon>Dikarya</taxon>
        <taxon>Ascomycota</taxon>
        <taxon>Pezizomycotina</taxon>
        <taxon>Eurotiomycetes</taxon>
        <taxon>Eurotiomycetidae</taxon>
        <taxon>Eurotiales</taxon>
        <taxon>Trichocomaceae</taxon>
        <taxon>Talaromyces</taxon>
        <taxon>Talaromyces sect. Talaromyces</taxon>
    </lineage>
</organism>
<sequence>MRESKGGIDWWRYQKEVLIPKLIPFARDCMMERPNTIILEDGAPAHRHHYQQLVHDKYHVQKMLDWPGNSPDLNAIEPTWIWLKRRTTVRGAPRDKKTAKVAWIKAWNDLPQKQIQDWIERLIRHVQEVIRLEGGNEHCEGRNEKDKRRNWKGYRLKGKLSRVRI</sequence>
<accession>B8MSX0</accession>
<dbReference type="Proteomes" id="UP000001745">
    <property type="component" value="Unassembled WGS sequence"/>
</dbReference>
<dbReference type="InterPro" id="IPR036397">
    <property type="entry name" value="RNaseH_sf"/>
</dbReference>
<dbReference type="STRING" id="441959.B8MSX0"/>
<dbReference type="GO" id="GO:0003676">
    <property type="term" value="F:nucleic acid binding"/>
    <property type="evidence" value="ECO:0007669"/>
    <property type="project" value="InterPro"/>
</dbReference>
<dbReference type="AlphaFoldDB" id="B8MSX0"/>
<dbReference type="RefSeq" id="XP_002487739.1">
    <property type="nucleotide sequence ID" value="XM_002487694.1"/>
</dbReference>
<dbReference type="InParanoid" id="B8MSX0"/>
<gene>
    <name evidence="2" type="ORF">TSTA_001560</name>
</gene>
<dbReference type="Gene3D" id="3.30.420.10">
    <property type="entry name" value="Ribonuclease H-like superfamily/Ribonuclease H"/>
    <property type="match status" value="1"/>
</dbReference>
<feature type="domain" description="Tc1-like transposase DDE" evidence="1">
    <location>
        <begin position="34"/>
        <end position="92"/>
    </location>
</feature>
<evidence type="ECO:0000313" key="3">
    <source>
        <dbReference type="Proteomes" id="UP000001745"/>
    </source>
</evidence>
<dbReference type="PhylomeDB" id="B8MSX0"/>
<dbReference type="GeneID" id="8098650"/>
<dbReference type="OrthoDB" id="4502264at2759"/>
<dbReference type="Pfam" id="PF13358">
    <property type="entry name" value="DDE_3"/>
    <property type="match status" value="1"/>
</dbReference>
<evidence type="ECO:0000313" key="2">
    <source>
        <dbReference type="EMBL" id="EED12085.1"/>
    </source>
</evidence>
<dbReference type="VEuPathDB" id="FungiDB:TSTA_001560"/>